<reference evidence="2 3" key="1">
    <citation type="submission" date="2018-07" db="EMBL/GenBank/DDBJ databases">
        <title>Genome sequences of six Lactobacillus spp. isolated from bumble bee guts.</title>
        <authorList>
            <person name="Motta E.V.S."/>
            <person name="Moran N.A."/>
        </authorList>
    </citation>
    <scope>NUCLEOTIDE SEQUENCE [LARGE SCALE GENOMIC DNA]</scope>
    <source>
        <strain evidence="2 3">BI-1.1</strain>
    </source>
</reference>
<dbReference type="OrthoDB" id="9796381at2"/>
<dbReference type="GO" id="GO:0016747">
    <property type="term" value="F:acyltransferase activity, transferring groups other than amino-acyl groups"/>
    <property type="evidence" value="ECO:0007669"/>
    <property type="project" value="InterPro"/>
</dbReference>
<dbReference type="InterPro" id="IPR016181">
    <property type="entry name" value="Acyl_CoA_acyltransferase"/>
</dbReference>
<gene>
    <name evidence="2" type="ORF">DS831_01900</name>
</gene>
<accession>A0A3R6XXA6</accession>
<dbReference type="RefSeq" id="WP_118899843.1">
    <property type="nucleotide sequence ID" value="NZ_QOCR01000001.1"/>
</dbReference>
<dbReference type="InterPro" id="IPR000182">
    <property type="entry name" value="GNAT_dom"/>
</dbReference>
<evidence type="ECO:0000259" key="1">
    <source>
        <dbReference type="PROSITE" id="PS51186"/>
    </source>
</evidence>
<dbReference type="Proteomes" id="UP000284109">
    <property type="component" value="Unassembled WGS sequence"/>
</dbReference>
<dbReference type="SUPFAM" id="SSF55729">
    <property type="entry name" value="Acyl-CoA N-acyltransferases (Nat)"/>
    <property type="match status" value="1"/>
</dbReference>
<keyword evidence="2" id="KW-0808">Transferase</keyword>
<dbReference type="Gene3D" id="3.40.630.30">
    <property type="match status" value="1"/>
</dbReference>
<dbReference type="CDD" id="cd04301">
    <property type="entry name" value="NAT_SF"/>
    <property type="match status" value="1"/>
</dbReference>
<dbReference type="EMBL" id="QOCR01000001">
    <property type="protein sequence ID" value="RHW52103.1"/>
    <property type="molecule type" value="Genomic_DNA"/>
</dbReference>
<feature type="domain" description="N-acetyltransferase" evidence="1">
    <location>
        <begin position="4"/>
        <end position="173"/>
    </location>
</feature>
<dbReference type="AlphaFoldDB" id="A0A3R6XXA6"/>
<sequence>MPVTYLRKVQADELDQVVEIIEEAKQVLKGRGVDLWQDGYPDQKILRSDIQRGIAYFLIKDDKIAGVAALEDQGEASYDQIEDGSWSPKSQERYAIFHRVAIAQGHQGEGLASIFIQHLLSITASLNIHDVRIDTHFDNLAMQHVIEKNGFQKCGTIRDAQQRPLVAYQRFIR</sequence>
<evidence type="ECO:0000313" key="2">
    <source>
        <dbReference type="EMBL" id="RHW52103.1"/>
    </source>
</evidence>
<keyword evidence="3" id="KW-1185">Reference proteome</keyword>
<name>A0A3R6XXA6_9LACO</name>
<organism evidence="2 3">
    <name type="scientific">Bombilactobacillus bombi</name>
    <dbReference type="NCBI Taxonomy" id="1303590"/>
    <lineage>
        <taxon>Bacteria</taxon>
        <taxon>Bacillati</taxon>
        <taxon>Bacillota</taxon>
        <taxon>Bacilli</taxon>
        <taxon>Lactobacillales</taxon>
        <taxon>Lactobacillaceae</taxon>
        <taxon>Bombilactobacillus</taxon>
    </lineage>
</organism>
<proteinExistence type="predicted"/>
<dbReference type="Pfam" id="PF00583">
    <property type="entry name" value="Acetyltransf_1"/>
    <property type="match status" value="1"/>
</dbReference>
<evidence type="ECO:0000313" key="3">
    <source>
        <dbReference type="Proteomes" id="UP000284109"/>
    </source>
</evidence>
<protein>
    <submittedName>
        <fullName evidence="2">GNAT family N-acetyltransferase</fullName>
    </submittedName>
</protein>
<dbReference type="PROSITE" id="PS51186">
    <property type="entry name" value="GNAT"/>
    <property type="match status" value="1"/>
</dbReference>
<comment type="caution">
    <text evidence="2">The sequence shown here is derived from an EMBL/GenBank/DDBJ whole genome shotgun (WGS) entry which is preliminary data.</text>
</comment>